<dbReference type="Proteomes" id="UP000011910">
    <property type="component" value="Unassembled WGS sequence"/>
</dbReference>
<dbReference type="STRING" id="1279009.ADICEAN_01395"/>
<evidence type="ECO:0008006" key="4">
    <source>
        <dbReference type="Google" id="ProtNLM"/>
    </source>
</evidence>
<gene>
    <name evidence="2" type="ORF">ADICEAN_01395</name>
</gene>
<dbReference type="InterPro" id="IPR021314">
    <property type="entry name" value="DUF2911"/>
</dbReference>
<organism evidence="2 3">
    <name type="scientific">Cesiribacter andamanensis AMV16</name>
    <dbReference type="NCBI Taxonomy" id="1279009"/>
    <lineage>
        <taxon>Bacteria</taxon>
        <taxon>Pseudomonadati</taxon>
        <taxon>Bacteroidota</taxon>
        <taxon>Cytophagia</taxon>
        <taxon>Cytophagales</taxon>
        <taxon>Cesiribacteraceae</taxon>
        <taxon>Cesiribacter</taxon>
    </lineage>
</organism>
<feature type="chain" id="PRO_5004081795" description="DUF2911 domain-containing protein" evidence="1">
    <location>
        <begin position="25"/>
        <end position="181"/>
    </location>
</feature>
<feature type="signal peptide" evidence="1">
    <location>
        <begin position="1"/>
        <end position="24"/>
    </location>
</feature>
<dbReference type="Pfam" id="PF11138">
    <property type="entry name" value="DUF2911"/>
    <property type="match status" value="1"/>
</dbReference>
<evidence type="ECO:0000313" key="3">
    <source>
        <dbReference type="Proteomes" id="UP000011910"/>
    </source>
</evidence>
<keyword evidence="3" id="KW-1185">Reference proteome</keyword>
<comment type="caution">
    <text evidence="2">The sequence shown here is derived from an EMBL/GenBank/DDBJ whole genome shotgun (WGS) entry which is preliminary data.</text>
</comment>
<protein>
    <recommendedName>
        <fullName evidence="4">DUF2911 domain-containing protein</fullName>
    </recommendedName>
</protein>
<name>M7N872_9BACT</name>
<evidence type="ECO:0000256" key="1">
    <source>
        <dbReference type="SAM" id="SignalP"/>
    </source>
</evidence>
<reference evidence="2 3" key="1">
    <citation type="journal article" date="2013" name="Genome Announc.">
        <title>Draft Genome Sequence of Cesiribacter andamanensis Strain AMV16T, Isolated from a Soil Sample from a Mud Volcano in the Andaman Islands, India.</title>
        <authorList>
            <person name="Shivaji S."/>
            <person name="Ara S."/>
            <person name="Begum Z."/>
            <person name="Srinivas T.N."/>
            <person name="Singh A."/>
            <person name="Kumar Pinnaka A."/>
        </authorList>
    </citation>
    <scope>NUCLEOTIDE SEQUENCE [LARGE SCALE GENOMIC DNA]</scope>
    <source>
        <strain evidence="2 3">AMV16</strain>
    </source>
</reference>
<keyword evidence="1" id="KW-0732">Signal</keyword>
<sequence length="181" mass="20530">MIKNLFFYPLLCLLLLGFSESALAQEALKPRPSPLEMVTFKSPESTYVKITYGRPQKRGRTIFGELVPYGKVWRTGANEATEITTTGDISLAGNRIPAGTYTLFTIPEKDSWTIILNRDLGQWGAYRYDESKDVVRFKVPAKQLGTVYEAFTIEFEQTATDVLLKLMWDRTGVEIPVTFMN</sequence>
<dbReference type="eggNOG" id="COG0457">
    <property type="taxonomic scope" value="Bacteria"/>
</dbReference>
<dbReference type="AlphaFoldDB" id="M7N872"/>
<evidence type="ECO:0000313" key="2">
    <source>
        <dbReference type="EMBL" id="EMR03462.1"/>
    </source>
</evidence>
<dbReference type="PATRIC" id="fig|1279009.4.peg.1414"/>
<proteinExistence type="predicted"/>
<dbReference type="EMBL" id="AODQ01000025">
    <property type="protein sequence ID" value="EMR03462.1"/>
    <property type="molecule type" value="Genomic_DNA"/>
</dbReference>
<dbReference type="RefSeq" id="WP_009194795.1">
    <property type="nucleotide sequence ID" value="NZ_AODQ01000025.1"/>
</dbReference>
<accession>M7N872</accession>